<dbReference type="RefSeq" id="WP_058471026.1">
    <property type="nucleotide sequence ID" value="NZ_CAAAIC010000003.1"/>
</dbReference>
<evidence type="ECO:0000313" key="2">
    <source>
        <dbReference type="EMBL" id="KTD17250.1"/>
    </source>
</evidence>
<proteinExistence type="predicted"/>
<keyword evidence="1" id="KW-0472">Membrane</keyword>
<dbReference type="Proteomes" id="UP000055035">
    <property type="component" value="Unassembled WGS sequence"/>
</dbReference>
<evidence type="ECO:0000256" key="1">
    <source>
        <dbReference type="SAM" id="Phobius"/>
    </source>
</evidence>
<dbReference type="AlphaFoldDB" id="A0A0W0VAV2"/>
<sequence>MKSKTLRRYLLAGLVVWLPIVVTFIVLHFIVEMLDKTIALLPDSYHPDRVFGVHIPGLGVILSLAIILLTGIIATNYFGERLVKMGEKILAKIPLVRSIYNASKQVINALFASNSQAFRKVLLVEYPRKDVWSIAFLTGNPNGSVISEHTGEEMVSLFIPTTPNPTSGFLLMVAKREAIEVDMTVDEALKFIISLGVMQPNLKHANSNLKNTSKQAAL</sequence>
<protein>
    <submittedName>
        <fullName evidence="2">Transmembrane protein</fullName>
    </submittedName>
</protein>
<feature type="transmembrane region" description="Helical" evidence="1">
    <location>
        <begin position="51"/>
        <end position="78"/>
    </location>
</feature>
<keyword evidence="1 2" id="KW-0812">Transmembrane</keyword>
<organism evidence="2 3">
    <name type="scientific">Legionella jordanis</name>
    <dbReference type="NCBI Taxonomy" id="456"/>
    <lineage>
        <taxon>Bacteria</taxon>
        <taxon>Pseudomonadati</taxon>
        <taxon>Pseudomonadota</taxon>
        <taxon>Gammaproteobacteria</taxon>
        <taxon>Legionellales</taxon>
        <taxon>Legionellaceae</taxon>
        <taxon>Legionella</taxon>
    </lineage>
</organism>
<name>A0A0W0VAV2_9GAMM</name>
<reference evidence="2 3" key="1">
    <citation type="submission" date="2015-11" db="EMBL/GenBank/DDBJ databases">
        <title>Genomic analysis of 38 Legionella species identifies large and diverse effector repertoires.</title>
        <authorList>
            <person name="Burstein D."/>
            <person name="Amaro F."/>
            <person name="Zusman T."/>
            <person name="Lifshitz Z."/>
            <person name="Cohen O."/>
            <person name="Gilbert J.A."/>
            <person name="Pupko T."/>
            <person name="Shuman H.A."/>
            <person name="Segal G."/>
        </authorList>
    </citation>
    <scope>NUCLEOTIDE SEQUENCE [LARGE SCALE GENOMIC DNA]</scope>
    <source>
        <strain evidence="2 3">BL-540</strain>
    </source>
</reference>
<accession>A0A0W0VAV2</accession>
<feature type="transmembrane region" description="Helical" evidence="1">
    <location>
        <begin position="9"/>
        <end position="31"/>
    </location>
</feature>
<gene>
    <name evidence="2" type="ORF">Ljor_1556</name>
</gene>
<dbReference type="InterPro" id="IPR007462">
    <property type="entry name" value="COV1-like"/>
</dbReference>
<keyword evidence="3" id="KW-1185">Reference proteome</keyword>
<keyword evidence="1" id="KW-1133">Transmembrane helix</keyword>
<dbReference type="EMBL" id="LNYJ01000011">
    <property type="protein sequence ID" value="KTD17250.1"/>
    <property type="molecule type" value="Genomic_DNA"/>
</dbReference>
<dbReference type="OrthoDB" id="9780267at2"/>
<dbReference type="STRING" id="456.Ljor_1556"/>
<dbReference type="Pfam" id="PF04367">
    <property type="entry name" value="DUF502"/>
    <property type="match status" value="1"/>
</dbReference>
<dbReference type="PATRIC" id="fig|456.5.peg.1663"/>
<evidence type="ECO:0000313" key="3">
    <source>
        <dbReference type="Proteomes" id="UP000055035"/>
    </source>
</evidence>
<dbReference type="PANTHER" id="PTHR31876">
    <property type="entry name" value="COV-LIKE PROTEIN 1"/>
    <property type="match status" value="1"/>
</dbReference>
<comment type="caution">
    <text evidence="2">The sequence shown here is derived from an EMBL/GenBank/DDBJ whole genome shotgun (WGS) entry which is preliminary data.</text>
</comment>
<dbReference type="PANTHER" id="PTHR31876:SF26">
    <property type="entry name" value="PROTEIN LIKE COV 2"/>
    <property type="match status" value="1"/>
</dbReference>